<evidence type="ECO:0000256" key="9">
    <source>
        <dbReference type="SAM" id="Phobius"/>
    </source>
</evidence>
<dbReference type="CDD" id="cd04478">
    <property type="entry name" value="RPA2_DBD_D"/>
    <property type="match status" value="1"/>
</dbReference>
<evidence type="ECO:0000256" key="4">
    <source>
        <dbReference type="ARBA" id="ARBA00022729"/>
    </source>
</evidence>
<dbReference type="EMBL" id="JAWIZZ010000055">
    <property type="protein sequence ID" value="KAK5774248.1"/>
    <property type="molecule type" value="Genomic_DNA"/>
</dbReference>
<evidence type="ECO:0000256" key="7">
    <source>
        <dbReference type="RuleBase" id="RU361209"/>
    </source>
</evidence>
<feature type="region of interest" description="Disordered" evidence="8">
    <location>
        <begin position="13"/>
        <end position="35"/>
    </location>
</feature>
<dbReference type="InterPro" id="IPR004886">
    <property type="entry name" value="Glucanosyltransferase"/>
</dbReference>
<dbReference type="PANTHER" id="PTHR31468:SF14">
    <property type="entry name" value="1,3-BETA-GLUCANOSYLTRANSFERASE GAS4"/>
    <property type="match status" value="1"/>
</dbReference>
<keyword evidence="5" id="KW-0325">Glycoprotein</keyword>
<dbReference type="SUPFAM" id="SSF50249">
    <property type="entry name" value="Nucleic acid-binding proteins"/>
    <property type="match status" value="1"/>
</dbReference>
<dbReference type="InterPro" id="IPR012340">
    <property type="entry name" value="NA-bd_OB-fold"/>
</dbReference>
<dbReference type="GO" id="GO:0098552">
    <property type="term" value="C:side of membrane"/>
    <property type="evidence" value="ECO:0007669"/>
    <property type="project" value="UniProtKB-KW"/>
</dbReference>
<comment type="subcellular location">
    <subcellularLocation>
        <location evidence="7">Cell membrane</location>
        <topology evidence="7">Lipid-anchor</topology>
        <topology evidence="7">GPI-anchor</topology>
    </subcellularLocation>
    <subcellularLocation>
        <location evidence="1">Membrane</location>
        <topology evidence="1">Lipid-anchor</topology>
        <topology evidence="1">GPI-anchor</topology>
    </subcellularLocation>
</comment>
<dbReference type="SUPFAM" id="SSF51445">
    <property type="entry name" value="(Trans)glycosidases"/>
    <property type="match status" value="1"/>
</dbReference>
<evidence type="ECO:0000256" key="3">
    <source>
        <dbReference type="ARBA" id="ARBA00022622"/>
    </source>
</evidence>
<evidence type="ECO:0000256" key="5">
    <source>
        <dbReference type="ARBA" id="ARBA00023180"/>
    </source>
</evidence>
<dbReference type="Pfam" id="PF03198">
    <property type="entry name" value="Glyco_hydro_72"/>
    <property type="match status" value="1"/>
</dbReference>
<evidence type="ECO:0000256" key="6">
    <source>
        <dbReference type="ARBA" id="ARBA00023316"/>
    </source>
</evidence>
<protein>
    <recommendedName>
        <fullName evidence="7">1,3-beta-glucanosyltransferase</fullName>
        <ecNumber evidence="7">2.4.1.-</ecNumber>
    </recommendedName>
</protein>
<keyword evidence="7 9" id="KW-0472">Membrane</keyword>
<evidence type="ECO:0000313" key="10">
    <source>
        <dbReference type="EMBL" id="KAK5774248.1"/>
    </source>
</evidence>
<keyword evidence="7" id="KW-0449">Lipoprotein</keyword>
<keyword evidence="3 7" id="KW-0336">GPI-anchor</keyword>
<dbReference type="EC" id="2.4.1.-" evidence="7"/>
<reference evidence="11" key="1">
    <citation type="submission" date="2023-07" db="EMBL/GenBank/DDBJ databases">
        <title>A draft genome of Kazachstania heterogenica Y-27499.</title>
        <authorList>
            <person name="Donic C."/>
            <person name="Kralova J.S."/>
            <person name="Fidel L."/>
            <person name="Ben-Dor S."/>
            <person name="Jung S."/>
        </authorList>
    </citation>
    <scope>NUCLEOTIDE SEQUENCE [LARGE SCALE GENOMIC DNA]</scope>
    <source>
        <strain evidence="11">Y27499</strain>
    </source>
</reference>
<evidence type="ECO:0000256" key="8">
    <source>
        <dbReference type="SAM" id="MobiDB-lite"/>
    </source>
</evidence>
<dbReference type="Proteomes" id="UP001306508">
    <property type="component" value="Unassembled WGS sequence"/>
</dbReference>
<comment type="caution">
    <text evidence="10">The sequence shown here is derived from an EMBL/GenBank/DDBJ whole genome shotgun (WGS) entry which is preliminary data.</text>
</comment>
<feature type="compositionally biased region" description="Polar residues" evidence="8">
    <location>
        <begin position="26"/>
        <end position="35"/>
    </location>
</feature>
<keyword evidence="6" id="KW-0961">Cell wall biogenesis/degradation</keyword>
<comment type="function">
    <text evidence="7">Splits internally a 1,3-beta-glucan molecule and transfers the newly generated reducing end (the donor) to the non-reducing end of another 1,3-beta-glucan molecule (the acceptor) forming a 1,3-beta linkage, resulting in the elongation of 1,3-beta-glucan chains in the cell wall.</text>
</comment>
<comment type="similarity">
    <text evidence="2 7">Belongs to the glycosyl hydrolase 72 family.</text>
</comment>
<evidence type="ECO:0000256" key="1">
    <source>
        <dbReference type="ARBA" id="ARBA00004589"/>
    </source>
</evidence>
<sequence length="714" mass="79995">MSTYQPYTEYSVAHGGGFETNHESRTNSSDSSTTKMSTCIPVTIKQILESTQEIQDGPFVSHGQELVYVSFVGVIRNITDHTSNIVVTVEDGTGQLEVRKWSDNVNDINAASDSLDTNSNNGNNQGSSQIAQQYKIGTYVKVHGALKDFGGKKNIQYSVITNINSFNEVLTHHLEAIKWHAIAIGKLPNPNADSSHNINNINGNNNNSSTANAAKAILDFCRKECAGKDANQFAVPIQLMVQSLNLDESVILAELSPLNPIEIRGKHFVDSQSKTRFLIKGLAYQPGGASDVNQEFDPLSDPAVCSRDIPLFQKLGINTLRVYSVNPDLDHNYCMSLLAMAGIYLILDVNSPLPNQHLNRYEPWKSYNLDYLEHVFKVVKQFSNYSNTLSFFIGNEVINDFKSSQVSPKFLRQTIGDVKQFMALHCARQVPIGYSAADDLKYRISLSDYLSCFNSSKPEQTVDFYGVNSYQWCGLQTLQSSGYDLLINAYKDYQIPVILSEFGCNKVLPRKFNEIEGIFSKEMLDVFSGGLAYEYSQETNNYGLVEILEENNGIRLLSDFHELKKSYNSTIIPEFTTDKLNNDPKLDKTCQRHYPNLNINIDVNETLSEKLIENGVNVAVGKYVQINPKDTLKEEKSSIIYDMDGTAWKEQPSDLKIVKDIFSTQTKESNDKSNDKSSTSKKTKNSSSRVIDLNFIVLKTVLSLLLLLMFIFSL</sequence>
<organism evidence="10 11">
    <name type="scientific">Arxiozyma heterogenica</name>
    <dbReference type="NCBI Taxonomy" id="278026"/>
    <lineage>
        <taxon>Eukaryota</taxon>
        <taxon>Fungi</taxon>
        <taxon>Dikarya</taxon>
        <taxon>Ascomycota</taxon>
        <taxon>Saccharomycotina</taxon>
        <taxon>Saccharomycetes</taxon>
        <taxon>Saccharomycetales</taxon>
        <taxon>Saccharomycetaceae</taxon>
        <taxon>Arxiozyma</taxon>
    </lineage>
</organism>
<proteinExistence type="inferred from homology"/>
<feature type="transmembrane region" description="Helical" evidence="9">
    <location>
        <begin position="693"/>
        <end position="712"/>
    </location>
</feature>
<evidence type="ECO:0000256" key="2">
    <source>
        <dbReference type="ARBA" id="ARBA00007528"/>
    </source>
</evidence>
<keyword evidence="7" id="KW-0808">Transferase</keyword>
<dbReference type="PANTHER" id="PTHR31468">
    <property type="entry name" value="1,3-BETA-GLUCANOSYLTRANSFERASE GAS1"/>
    <property type="match status" value="1"/>
</dbReference>
<evidence type="ECO:0000313" key="11">
    <source>
        <dbReference type="Proteomes" id="UP001306508"/>
    </source>
</evidence>
<keyword evidence="9" id="KW-1133">Transmembrane helix</keyword>
<dbReference type="GO" id="GO:0031505">
    <property type="term" value="P:fungal-type cell wall organization"/>
    <property type="evidence" value="ECO:0007669"/>
    <property type="project" value="TreeGrafter"/>
</dbReference>
<dbReference type="GO" id="GO:0005886">
    <property type="term" value="C:plasma membrane"/>
    <property type="evidence" value="ECO:0007669"/>
    <property type="project" value="UniProtKB-SubCell"/>
</dbReference>
<dbReference type="Gene3D" id="3.20.20.80">
    <property type="entry name" value="Glycosidases"/>
    <property type="match status" value="1"/>
</dbReference>
<dbReference type="GO" id="GO:0042124">
    <property type="term" value="F:1,3-beta-glucanosyltransferase activity"/>
    <property type="evidence" value="ECO:0007669"/>
    <property type="project" value="TreeGrafter"/>
</dbReference>
<dbReference type="GO" id="GO:0071970">
    <property type="term" value="P:fungal-type cell wall (1-&gt;3)-beta-D-glucan biosynthetic process"/>
    <property type="evidence" value="ECO:0007669"/>
    <property type="project" value="TreeGrafter"/>
</dbReference>
<gene>
    <name evidence="10" type="ORF">RI543_004537</name>
</gene>
<keyword evidence="11" id="KW-1185">Reference proteome</keyword>
<dbReference type="AlphaFoldDB" id="A0AAN7WES9"/>
<name>A0AAN7WES9_9SACH</name>
<dbReference type="InterPro" id="IPR017853">
    <property type="entry name" value="GH"/>
</dbReference>
<accession>A0AAN7WES9</accession>
<keyword evidence="9" id="KW-0812">Transmembrane</keyword>
<keyword evidence="4" id="KW-0732">Signal</keyword>
<dbReference type="Gene3D" id="2.40.50.140">
    <property type="entry name" value="Nucleic acid-binding proteins"/>
    <property type="match status" value="1"/>
</dbReference>